<protein>
    <recommendedName>
        <fullName evidence="3">DUF4200 domain-containing protein</fullName>
    </recommendedName>
</protein>
<evidence type="ECO:0000259" key="3">
    <source>
        <dbReference type="Pfam" id="PF13863"/>
    </source>
</evidence>
<reference evidence="4 5" key="1">
    <citation type="journal article" date="2019" name="Commun. Biol.">
        <title>The bagworm genome reveals a unique fibroin gene that provides high tensile strength.</title>
        <authorList>
            <person name="Kono N."/>
            <person name="Nakamura H."/>
            <person name="Ohtoshi R."/>
            <person name="Tomita M."/>
            <person name="Numata K."/>
            <person name="Arakawa K."/>
        </authorList>
    </citation>
    <scope>NUCLEOTIDE SEQUENCE [LARGE SCALE GENOMIC DNA]</scope>
</reference>
<sequence>MDRNQKQRKNRSASKFGIKLPPIEGKVENFKVKTVMDIDPDFFTLVDGRSIRPNKSLSVYKGNIRDLMLKRTLRGYTEDEILRIDRQNKAETEIHERAVIHFEEYKTSFDKFLADNNNVTINIMRKSDGLARDLANKTEEHRKITFEMTNLKSKLQYVDETIMILLSFERFLHRISPGKWQKDNNVDLAIQQKPIFTIGSNIFQQLNTDSIKEQLNALQPPRLYFETPEQLTEIFSVLETQNLEYLLKAEEMRVLLLKFLRALDRFKENLKHELDFVQEKVKDVEELILWNVQRESELKKMFYKILEEKIRYLVSSKAVLELHNHVEYAYEQLISKNDTDQSTLSMILSVESEYNNLMLELSTVHPKIVKAVEKETFENDAKQLQKAKISHDLLKNVDKISRRLKASYEPYEKHDY</sequence>
<evidence type="ECO:0000313" key="5">
    <source>
        <dbReference type="Proteomes" id="UP000299102"/>
    </source>
</evidence>
<dbReference type="EMBL" id="BGZK01000957">
    <property type="protein sequence ID" value="GBP66465.1"/>
    <property type="molecule type" value="Genomic_DNA"/>
</dbReference>
<feature type="domain" description="DUF4200" evidence="3">
    <location>
        <begin position="78"/>
        <end position="177"/>
    </location>
</feature>
<accession>A0A4C1XWE6</accession>
<dbReference type="Pfam" id="PF13863">
    <property type="entry name" value="DUF4200"/>
    <property type="match status" value="1"/>
</dbReference>
<proteinExistence type="predicted"/>
<evidence type="ECO:0000256" key="1">
    <source>
        <dbReference type="ARBA" id="ARBA00023054"/>
    </source>
</evidence>
<dbReference type="STRING" id="151549.A0A4C1XWE6"/>
<dbReference type="Proteomes" id="UP000299102">
    <property type="component" value="Unassembled WGS sequence"/>
</dbReference>
<dbReference type="AlphaFoldDB" id="A0A4C1XWE6"/>
<name>A0A4C1XWE6_EUMVA</name>
<dbReference type="InterPro" id="IPR051147">
    <property type="entry name" value="CFAP_domain-containing"/>
</dbReference>
<dbReference type="GO" id="GO:0005856">
    <property type="term" value="C:cytoskeleton"/>
    <property type="evidence" value="ECO:0007669"/>
    <property type="project" value="UniProtKB-ARBA"/>
</dbReference>
<organism evidence="4 5">
    <name type="scientific">Eumeta variegata</name>
    <name type="common">Bagworm moth</name>
    <name type="synonym">Eumeta japonica</name>
    <dbReference type="NCBI Taxonomy" id="151549"/>
    <lineage>
        <taxon>Eukaryota</taxon>
        <taxon>Metazoa</taxon>
        <taxon>Ecdysozoa</taxon>
        <taxon>Arthropoda</taxon>
        <taxon>Hexapoda</taxon>
        <taxon>Insecta</taxon>
        <taxon>Pterygota</taxon>
        <taxon>Neoptera</taxon>
        <taxon>Endopterygota</taxon>
        <taxon>Lepidoptera</taxon>
        <taxon>Glossata</taxon>
        <taxon>Ditrysia</taxon>
        <taxon>Tineoidea</taxon>
        <taxon>Psychidae</taxon>
        <taxon>Oiketicinae</taxon>
        <taxon>Eumeta</taxon>
    </lineage>
</organism>
<gene>
    <name evidence="4" type="ORF">EVAR_51451_1</name>
</gene>
<comment type="caution">
    <text evidence="4">The sequence shown here is derived from an EMBL/GenBank/DDBJ whole genome shotgun (WGS) entry which is preliminary data.</text>
</comment>
<keyword evidence="1 2" id="KW-0175">Coiled coil</keyword>
<feature type="coiled-coil region" evidence="2">
    <location>
        <begin position="260"/>
        <end position="287"/>
    </location>
</feature>
<keyword evidence="5" id="KW-1185">Reference proteome</keyword>
<dbReference type="OrthoDB" id="10264063at2759"/>
<evidence type="ECO:0000256" key="2">
    <source>
        <dbReference type="SAM" id="Coils"/>
    </source>
</evidence>
<dbReference type="PANTHER" id="PTHR21683">
    <property type="entry name" value="COILED-COIL DOMAIN-CONTAINING PROTEIN 42 LIKE-2-LIKE-RELATED"/>
    <property type="match status" value="1"/>
</dbReference>
<dbReference type="InterPro" id="IPR025252">
    <property type="entry name" value="DUF4200"/>
</dbReference>
<evidence type="ECO:0000313" key="4">
    <source>
        <dbReference type="EMBL" id="GBP66465.1"/>
    </source>
</evidence>
<dbReference type="PANTHER" id="PTHR21683:SF3">
    <property type="entry name" value="CILIA AND FLAGELLA ASSOCIATED PROTEIN 100"/>
    <property type="match status" value="1"/>
</dbReference>